<dbReference type="RefSeq" id="WP_013322836.1">
    <property type="nucleotide sequence ID" value="NC_014501.1"/>
</dbReference>
<dbReference type="InterPro" id="IPR035909">
    <property type="entry name" value="CheB_C"/>
</dbReference>
<dbReference type="PANTHER" id="PTHR42872">
    <property type="entry name" value="PROTEIN-GLUTAMATE METHYLESTERASE/PROTEIN-GLUTAMINE GLUTAMINASE"/>
    <property type="match status" value="1"/>
</dbReference>
<dbReference type="InterPro" id="IPR011006">
    <property type="entry name" value="CheY-like_superfamily"/>
</dbReference>
<proteinExistence type="inferred from homology"/>
<feature type="active site" evidence="5 6">
    <location>
        <position position="280"/>
    </location>
</feature>
<comment type="subcellular location">
    <subcellularLocation>
        <location evidence="5">Cytoplasm</location>
    </subcellularLocation>
</comment>
<dbReference type="CDD" id="cd17541">
    <property type="entry name" value="REC_CheB-like"/>
    <property type="match status" value="1"/>
</dbReference>
<evidence type="ECO:0000256" key="2">
    <source>
        <dbReference type="ARBA" id="ARBA00022500"/>
    </source>
</evidence>
<feature type="active site" evidence="5 6">
    <location>
        <position position="160"/>
    </location>
</feature>
<dbReference type="OrthoDB" id="9793421at2"/>
<evidence type="ECO:0000256" key="7">
    <source>
        <dbReference type="PROSITE-ProRule" id="PRU00169"/>
    </source>
</evidence>
<dbReference type="AlphaFoldDB" id="E0U5L8"/>
<gene>
    <name evidence="5" type="primary">cheB</name>
    <name evidence="10" type="ordered locus">Cyan7822_2768</name>
</gene>
<dbReference type="PROSITE" id="PS50110">
    <property type="entry name" value="RESPONSE_REGULATORY"/>
    <property type="match status" value="1"/>
</dbReference>
<dbReference type="GO" id="GO:0050568">
    <property type="term" value="F:protein-glutamine glutaminase activity"/>
    <property type="evidence" value="ECO:0007669"/>
    <property type="project" value="UniProtKB-UniRule"/>
</dbReference>
<dbReference type="GO" id="GO:0000156">
    <property type="term" value="F:phosphorelay response regulator activity"/>
    <property type="evidence" value="ECO:0007669"/>
    <property type="project" value="InterPro"/>
</dbReference>
<dbReference type="InterPro" id="IPR000673">
    <property type="entry name" value="Sig_transdc_resp-reg_Me-estase"/>
</dbReference>
<comment type="catalytic activity">
    <reaction evidence="5">
        <text>L-glutaminyl-[protein] + H2O = L-glutamyl-[protein] + NH4(+)</text>
        <dbReference type="Rhea" id="RHEA:16441"/>
        <dbReference type="Rhea" id="RHEA-COMP:10207"/>
        <dbReference type="Rhea" id="RHEA-COMP:10208"/>
        <dbReference type="ChEBI" id="CHEBI:15377"/>
        <dbReference type="ChEBI" id="CHEBI:28938"/>
        <dbReference type="ChEBI" id="CHEBI:29973"/>
        <dbReference type="ChEBI" id="CHEBI:30011"/>
        <dbReference type="EC" id="3.5.1.44"/>
    </reaction>
</comment>
<dbReference type="Gene3D" id="3.40.50.180">
    <property type="entry name" value="Methylesterase CheB, C-terminal domain"/>
    <property type="match status" value="1"/>
</dbReference>
<dbReference type="HAMAP" id="MF_00099">
    <property type="entry name" value="CheB_chemtxs"/>
    <property type="match status" value="1"/>
</dbReference>
<dbReference type="eggNOG" id="COG2201">
    <property type="taxonomic scope" value="Bacteria"/>
</dbReference>
<dbReference type="SUPFAM" id="SSF52172">
    <property type="entry name" value="CheY-like"/>
    <property type="match status" value="1"/>
</dbReference>
<dbReference type="SMART" id="SM00448">
    <property type="entry name" value="REC"/>
    <property type="match status" value="1"/>
</dbReference>
<keyword evidence="3 5" id="KW-0378">Hydrolase</keyword>
<dbReference type="KEGG" id="cyj:Cyan7822_2768"/>
<accession>E0U5L8</accession>
<evidence type="ECO:0000313" key="11">
    <source>
        <dbReference type="Proteomes" id="UP000008206"/>
    </source>
</evidence>
<feature type="domain" description="CheB-type methylesterase" evidence="9">
    <location>
        <begin position="148"/>
        <end position="338"/>
    </location>
</feature>
<evidence type="ECO:0000259" key="9">
    <source>
        <dbReference type="PROSITE" id="PS50122"/>
    </source>
</evidence>
<dbReference type="PANTHER" id="PTHR42872:SF6">
    <property type="entry name" value="PROTEIN-GLUTAMATE METHYLESTERASE_PROTEIN-GLUTAMINE GLUTAMINASE"/>
    <property type="match status" value="1"/>
</dbReference>
<dbReference type="EC" id="3.1.1.61" evidence="5"/>
<dbReference type="EC" id="3.5.1.44" evidence="5"/>
<reference evidence="11" key="1">
    <citation type="journal article" date="2011" name="MBio">
        <title>Novel metabolic attributes of the genus Cyanothece, comprising a group of unicellular nitrogen-fixing Cyanobacteria.</title>
        <authorList>
            <person name="Bandyopadhyay A."/>
            <person name="Elvitigala T."/>
            <person name="Welsh E."/>
            <person name="Stockel J."/>
            <person name="Liberton M."/>
            <person name="Min H."/>
            <person name="Sherman L.A."/>
            <person name="Pakrasi H.B."/>
        </authorList>
    </citation>
    <scope>NUCLEOTIDE SEQUENCE [LARGE SCALE GENOMIC DNA]</scope>
    <source>
        <strain evidence="11">PCC 7822</strain>
    </source>
</reference>
<dbReference type="Gene3D" id="3.40.50.2300">
    <property type="match status" value="1"/>
</dbReference>
<keyword evidence="2 5" id="KW-0145">Chemotaxis</keyword>
<evidence type="ECO:0000259" key="8">
    <source>
        <dbReference type="PROSITE" id="PS50110"/>
    </source>
</evidence>
<feature type="active site" evidence="5 6">
    <location>
        <position position="187"/>
    </location>
</feature>
<evidence type="ECO:0000313" key="10">
    <source>
        <dbReference type="EMBL" id="ADN14731.1"/>
    </source>
</evidence>
<protein>
    <recommendedName>
        <fullName evidence="5">Protein-glutamate methylesterase/protein-glutamine glutaminase</fullName>
        <ecNumber evidence="5">3.1.1.61</ecNumber>
        <ecNumber evidence="5">3.5.1.44</ecNumber>
    </recommendedName>
</protein>
<evidence type="ECO:0000256" key="5">
    <source>
        <dbReference type="HAMAP-Rule" id="MF_00099"/>
    </source>
</evidence>
<evidence type="ECO:0000256" key="4">
    <source>
        <dbReference type="ARBA" id="ARBA00048267"/>
    </source>
</evidence>
<dbReference type="Pfam" id="PF01339">
    <property type="entry name" value="CheB_methylest"/>
    <property type="match status" value="1"/>
</dbReference>
<keyword evidence="1 5" id="KW-0963">Cytoplasm</keyword>
<dbReference type="HOGENOM" id="CLU_000445_51_0_3"/>
<dbReference type="NCBIfam" id="NF009206">
    <property type="entry name" value="PRK12555.1"/>
    <property type="match status" value="1"/>
</dbReference>
<dbReference type="GO" id="GO:0008984">
    <property type="term" value="F:protein-glutamate methylesterase activity"/>
    <property type="evidence" value="ECO:0007669"/>
    <property type="project" value="UniProtKB-UniRule"/>
</dbReference>
<comment type="similarity">
    <text evidence="5">Belongs to the CheB family.</text>
</comment>
<name>E0U5L8_GLOV7</name>
<dbReference type="GO" id="GO:0005737">
    <property type="term" value="C:cytoplasm"/>
    <property type="evidence" value="ECO:0007669"/>
    <property type="project" value="UniProtKB-SubCell"/>
</dbReference>
<sequence>MRIAIVNDTAKIVESLRRVIAKVPDYQVAWVARDGRQGINQCITDPPDVILMAVLMPHLDGAKTTQEIMIKSPCAILMITENLKRDSAKIFEAMGYGALDVVHLPMLGTEVEPEMTEILLDKIAMIGTLTGVNKKRRRYLPPHRSLSLTSVPLLVVIGASTGGPKALACILSHLPANLPAAIIIIQHLERQFVPNFVEWLDHQTPLTVLEAGEGSRPEMGKVLLAGTNDHLLLLPDLTVTYTKEPQNYPYRPSVDVFFKSVAQHVQGKGIAILLTGMGKDGAQGLSQLRSLGWHTIAQDQKTSVVYGMPKAAVQLNAATHVLPIDEIAPMITKLTQVWNSFGTAYP</sequence>
<dbReference type="InterPro" id="IPR001789">
    <property type="entry name" value="Sig_transdc_resp-reg_receiver"/>
</dbReference>
<dbReference type="GO" id="GO:0006935">
    <property type="term" value="P:chemotaxis"/>
    <property type="evidence" value="ECO:0007669"/>
    <property type="project" value="UniProtKB-UniRule"/>
</dbReference>
<dbReference type="Pfam" id="PF00072">
    <property type="entry name" value="Response_reg"/>
    <property type="match status" value="1"/>
</dbReference>
<comment type="catalytic activity">
    <reaction evidence="4 5">
        <text>[protein]-L-glutamate 5-O-methyl ester + H2O = L-glutamyl-[protein] + methanol + H(+)</text>
        <dbReference type="Rhea" id="RHEA:23236"/>
        <dbReference type="Rhea" id="RHEA-COMP:10208"/>
        <dbReference type="Rhea" id="RHEA-COMP:10311"/>
        <dbReference type="ChEBI" id="CHEBI:15377"/>
        <dbReference type="ChEBI" id="CHEBI:15378"/>
        <dbReference type="ChEBI" id="CHEBI:17790"/>
        <dbReference type="ChEBI" id="CHEBI:29973"/>
        <dbReference type="ChEBI" id="CHEBI:82795"/>
        <dbReference type="EC" id="3.1.1.61"/>
    </reaction>
</comment>
<dbReference type="STRING" id="497965.Cyan7822_2768"/>
<evidence type="ECO:0000256" key="6">
    <source>
        <dbReference type="PROSITE-ProRule" id="PRU00050"/>
    </source>
</evidence>
<comment type="caution">
    <text evidence="5 7">Lacks conserved residue(s) required for the propagation of feature annotation.</text>
</comment>
<dbReference type="SUPFAM" id="SSF52738">
    <property type="entry name" value="Methylesterase CheB, C-terminal domain"/>
    <property type="match status" value="1"/>
</dbReference>
<dbReference type="NCBIfam" id="NF001965">
    <property type="entry name" value="PRK00742.1"/>
    <property type="match status" value="1"/>
</dbReference>
<dbReference type="EMBL" id="CP002198">
    <property type="protein sequence ID" value="ADN14731.1"/>
    <property type="molecule type" value="Genomic_DNA"/>
</dbReference>
<dbReference type="PROSITE" id="PS50122">
    <property type="entry name" value="CHEB"/>
    <property type="match status" value="1"/>
</dbReference>
<keyword evidence="11" id="KW-1185">Reference proteome</keyword>
<dbReference type="Proteomes" id="UP000008206">
    <property type="component" value="Chromosome"/>
</dbReference>
<comment type="domain">
    <text evidence="5">Contains a C-terminal catalytic domain, and an N-terminal region which modulates catalytic activity.</text>
</comment>
<comment type="function">
    <text evidence="5">Involved in chemotaxis. Part of a chemotaxis signal transduction system that modulates chemotaxis in response to various stimuli. Catalyzes the demethylation of specific methylglutamate residues introduced into the chemoreceptors (methyl-accepting chemotaxis proteins or MCP) by CheR. Also mediates the irreversible deamidation of specific glutamine residues to glutamic acid.</text>
</comment>
<dbReference type="CDD" id="cd16432">
    <property type="entry name" value="CheB_Rec"/>
    <property type="match status" value="1"/>
</dbReference>
<dbReference type="InterPro" id="IPR008248">
    <property type="entry name" value="CheB-like"/>
</dbReference>
<evidence type="ECO:0000256" key="1">
    <source>
        <dbReference type="ARBA" id="ARBA00022490"/>
    </source>
</evidence>
<dbReference type="PIRSF" id="PIRSF000876">
    <property type="entry name" value="RR_chemtxs_CheB"/>
    <property type="match status" value="1"/>
</dbReference>
<evidence type="ECO:0000256" key="3">
    <source>
        <dbReference type="ARBA" id="ARBA00022801"/>
    </source>
</evidence>
<feature type="domain" description="Response regulatory" evidence="8">
    <location>
        <begin position="2"/>
        <end position="119"/>
    </location>
</feature>
<organism evidence="10 11">
    <name type="scientific">Gloeothece verrucosa (strain PCC 7822)</name>
    <name type="common">Cyanothece sp. (strain PCC 7822)</name>
    <dbReference type="NCBI Taxonomy" id="497965"/>
    <lineage>
        <taxon>Bacteria</taxon>
        <taxon>Bacillati</taxon>
        <taxon>Cyanobacteriota</taxon>
        <taxon>Cyanophyceae</taxon>
        <taxon>Oscillatoriophycideae</taxon>
        <taxon>Chroococcales</taxon>
        <taxon>Aphanothecaceae</taxon>
        <taxon>Gloeothece</taxon>
        <taxon>Gloeothece verrucosa</taxon>
    </lineage>
</organism>